<dbReference type="GO" id="GO:0003700">
    <property type="term" value="F:DNA-binding transcription factor activity"/>
    <property type="evidence" value="ECO:0007669"/>
    <property type="project" value="InterPro"/>
</dbReference>
<dbReference type="Pfam" id="PF07729">
    <property type="entry name" value="FCD"/>
    <property type="match status" value="1"/>
</dbReference>
<feature type="region of interest" description="Disordered" evidence="4">
    <location>
        <begin position="106"/>
        <end position="137"/>
    </location>
</feature>
<reference evidence="6 7" key="1">
    <citation type="submission" date="2020-03" db="EMBL/GenBank/DDBJ databases">
        <title>Sequencing the genomes of 1000 actinobacteria strains.</title>
        <authorList>
            <person name="Klenk H.-P."/>
        </authorList>
    </citation>
    <scope>NUCLEOTIDE SEQUENCE [LARGE SCALE GENOMIC DNA]</scope>
    <source>
        <strain evidence="6 7">DSM 18964</strain>
    </source>
</reference>
<dbReference type="Gene3D" id="1.10.10.10">
    <property type="entry name" value="Winged helix-like DNA-binding domain superfamily/Winged helix DNA-binding domain"/>
    <property type="match status" value="1"/>
</dbReference>
<dbReference type="Gene3D" id="1.20.120.530">
    <property type="entry name" value="GntR ligand-binding domain-like"/>
    <property type="match status" value="1"/>
</dbReference>
<dbReference type="Pfam" id="PF00392">
    <property type="entry name" value="GntR"/>
    <property type="match status" value="1"/>
</dbReference>
<dbReference type="PANTHER" id="PTHR43537:SF45">
    <property type="entry name" value="GNTR FAMILY REGULATORY PROTEIN"/>
    <property type="match status" value="1"/>
</dbReference>
<evidence type="ECO:0000256" key="4">
    <source>
        <dbReference type="SAM" id="MobiDB-lite"/>
    </source>
</evidence>
<keyword evidence="3" id="KW-0804">Transcription</keyword>
<sequence length="256" mass="27605">METDRRPVTSLREQALGIIRDAITAGELDEERIYSAAGLAKQLGMSLSPVREAMMSLVTEGTVEAVPNRGFRLVPVTWSDLEEITRVRVLLAVPAVRQLCDRAAGHVGSESAEPADPVADGSSGASEGASGAPDGAEAADEPLRIQLEQLREHAAATAIAAEAGDATGFFTHDRRFHEALLEYGLGRRAADISLRLRDQSRVFRPQGAVDEVNTTSARELSAIVDLIEQGRADEVTELVTRNLYFFKRTAPVPDES</sequence>
<proteinExistence type="predicted"/>
<evidence type="ECO:0000313" key="6">
    <source>
        <dbReference type="EMBL" id="NJC55737.1"/>
    </source>
</evidence>
<gene>
    <name evidence="6" type="ORF">BKA07_000772</name>
</gene>
<dbReference type="InterPro" id="IPR011711">
    <property type="entry name" value="GntR_C"/>
</dbReference>
<dbReference type="InterPro" id="IPR008920">
    <property type="entry name" value="TF_FadR/GntR_C"/>
</dbReference>
<dbReference type="RefSeq" id="WP_342448986.1">
    <property type="nucleotide sequence ID" value="NZ_BAAAPQ010000026.1"/>
</dbReference>
<evidence type="ECO:0000313" key="7">
    <source>
        <dbReference type="Proteomes" id="UP000576792"/>
    </source>
</evidence>
<dbReference type="AlphaFoldDB" id="A0A846S4F2"/>
<keyword evidence="7" id="KW-1185">Reference proteome</keyword>
<dbReference type="SUPFAM" id="SSF48008">
    <property type="entry name" value="GntR ligand-binding domain-like"/>
    <property type="match status" value="1"/>
</dbReference>
<dbReference type="SUPFAM" id="SSF46785">
    <property type="entry name" value="Winged helix' DNA-binding domain"/>
    <property type="match status" value="1"/>
</dbReference>
<accession>A0A846S4F2</accession>
<feature type="compositionally biased region" description="Low complexity" evidence="4">
    <location>
        <begin position="119"/>
        <end position="136"/>
    </location>
</feature>
<dbReference type="Proteomes" id="UP000576792">
    <property type="component" value="Unassembled WGS sequence"/>
</dbReference>
<dbReference type="InterPro" id="IPR036388">
    <property type="entry name" value="WH-like_DNA-bd_sf"/>
</dbReference>
<dbReference type="PANTHER" id="PTHR43537">
    <property type="entry name" value="TRANSCRIPTIONAL REGULATOR, GNTR FAMILY"/>
    <property type="match status" value="1"/>
</dbReference>
<dbReference type="InterPro" id="IPR036390">
    <property type="entry name" value="WH_DNA-bd_sf"/>
</dbReference>
<dbReference type="InterPro" id="IPR000524">
    <property type="entry name" value="Tscrpt_reg_HTH_GntR"/>
</dbReference>
<comment type="caution">
    <text evidence="6">The sequence shown here is derived from an EMBL/GenBank/DDBJ whole genome shotgun (WGS) entry which is preliminary data.</text>
</comment>
<keyword evidence="2 6" id="KW-0238">DNA-binding</keyword>
<evidence type="ECO:0000256" key="3">
    <source>
        <dbReference type="ARBA" id="ARBA00023163"/>
    </source>
</evidence>
<protein>
    <submittedName>
        <fullName evidence="6">DNA-binding GntR family transcriptional regulator</fullName>
    </submittedName>
</protein>
<evidence type="ECO:0000256" key="1">
    <source>
        <dbReference type="ARBA" id="ARBA00023015"/>
    </source>
</evidence>
<organism evidence="6 7">
    <name type="scientific">Brevibacterium marinum</name>
    <dbReference type="NCBI Taxonomy" id="418643"/>
    <lineage>
        <taxon>Bacteria</taxon>
        <taxon>Bacillati</taxon>
        <taxon>Actinomycetota</taxon>
        <taxon>Actinomycetes</taxon>
        <taxon>Micrococcales</taxon>
        <taxon>Brevibacteriaceae</taxon>
        <taxon>Brevibacterium</taxon>
    </lineage>
</organism>
<evidence type="ECO:0000256" key="2">
    <source>
        <dbReference type="ARBA" id="ARBA00023125"/>
    </source>
</evidence>
<dbReference type="EMBL" id="JAATJN010000001">
    <property type="protein sequence ID" value="NJC55737.1"/>
    <property type="molecule type" value="Genomic_DNA"/>
</dbReference>
<name>A0A846S4F2_9MICO</name>
<feature type="domain" description="HTH gntR-type" evidence="5">
    <location>
        <begin position="9"/>
        <end position="76"/>
    </location>
</feature>
<dbReference type="GO" id="GO:0003677">
    <property type="term" value="F:DNA binding"/>
    <property type="evidence" value="ECO:0007669"/>
    <property type="project" value="UniProtKB-KW"/>
</dbReference>
<evidence type="ECO:0000259" key="5">
    <source>
        <dbReference type="PROSITE" id="PS50949"/>
    </source>
</evidence>
<dbReference type="SMART" id="SM00345">
    <property type="entry name" value="HTH_GNTR"/>
    <property type="match status" value="1"/>
</dbReference>
<dbReference type="PROSITE" id="PS50949">
    <property type="entry name" value="HTH_GNTR"/>
    <property type="match status" value="1"/>
</dbReference>
<keyword evidence="1" id="KW-0805">Transcription regulation</keyword>